<dbReference type="EMBL" id="JAIHOM010000050">
    <property type="protein sequence ID" value="MCW6036904.1"/>
    <property type="molecule type" value="Genomic_DNA"/>
</dbReference>
<protein>
    <submittedName>
        <fullName evidence="1">Glucosyl-3-phosphoglycerate synthase</fullName>
    </submittedName>
</protein>
<evidence type="ECO:0000313" key="1">
    <source>
        <dbReference type="EMBL" id="MCW6036904.1"/>
    </source>
</evidence>
<dbReference type="SUPFAM" id="SSF53448">
    <property type="entry name" value="Nucleotide-diphospho-sugar transferases"/>
    <property type="match status" value="1"/>
</dbReference>
<gene>
    <name evidence="1" type="ORF">K4A83_11610</name>
</gene>
<keyword evidence="2" id="KW-1185">Reference proteome</keyword>
<comment type="caution">
    <text evidence="1">The sequence shown here is derived from an EMBL/GenBank/DDBJ whole genome shotgun (WGS) entry which is preliminary data.</text>
</comment>
<proteinExistence type="predicted"/>
<sequence length="419" mass="48044">MDYKQELITTIHDFGCDLEALEQRLIQLSEESPTAIIIPALYQELERPALKQIRDHLTTCSFVKTIVVCLYAETLEQYINTVNFFEPLPQKVRILWENGPRVMAVLEDLRDRGLDLVDHFGKGIAVWLGLGVASLEAEAIALHDADIITYNRSYPLKLLYPLLEKEFGLAFNKAYYARIGGNPPTFNGRVVRLFVAPVLRALSDLFGERNYLHYLNSFRYPLSGEFALTRDLALTTRIPATWGLEIGLLAEVYRNVAHKRIAQIDLGVFDHKHQKLGNHSQEGLQKMCRDILRSLLRTLTETEQVIITSDHIRALRVKFRREAQDLTRQYYVDARFNGLIYDRHPEEVTIEVFEQVIAQAGKEYENDPAGDQIPDWTRALAVMSDLRERLLTCCLEDVAEHTGQVLIHPQVDPNFKRSA</sequence>
<name>A0ABT3L5Y0_9CYAN</name>
<dbReference type="Proteomes" id="UP001526426">
    <property type="component" value="Unassembled WGS sequence"/>
</dbReference>
<accession>A0ABT3L5Y0</accession>
<dbReference type="InterPro" id="IPR029044">
    <property type="entry name" value="Nucleotide-diphossugar_trans"/>
</dbReference>
<evidence type="ECO:0000313" key="2">
    <source>
        <dbReference type="Proteomes" id="UP001526426"/>
    </source>
</evidence>
<organism evidence="1 2">
    <name type="scientific">Spirulina subsalsa FACHB-351</name>
    <dbReference type="NCBI Taxonomy" id="234711"/>
    <lineage>
        <taxon>Bacteria</taxon>
        <taxon>Bacillati</taxon>
        <taxon>Cyanobacteriota</taxon>
        <taxon>Cyanophyceae</taxon>
        <taxon>Spirulinales</taxon>
        <taxon>Spirulinaceae</taxon>
        <taxon>Spirulina</taxon>
    </lineage>
</organism>
<dbReference type="Gene3D" id="3.90.550.10">
    <property type="entry name" value="Spore Coat Polysaccharide Biosynthesis Protein SpsA, Chain A"/>
    <property type="match status" value="1"/>
</dbReference>
<reference evidence="1 2" key="1">
    <citation type="submission" date="2021-08" db="EMBL/GenBank/DDBJ databases">
        <title>Draft genome sequence of Spirulina subsalsa with high tolerance to salinity and hype-accumulation of phycocyanin.</title>
        <authorList>
            <person name="Pei H."/>
            <person name="Jiang L."/>
        </authorList>
    </citation>
    <scope>NUCLEOTIDE SEQUENCE [LARGE SCALE GENOMIC DNA]</scope>
    <source>
        <strain evidence="1 2">FACHB-351</strain>
    </source>
</reference>
<dbReference type="RefSeq" id="WP_265264727.1">
    <property type="nucleotide sequence ID" value="NZ_JAIHOM010000050.1"/>
</dbReference>